<dbReference type="GO" id="GO:0008837">
    <property type="term" value="F:diaminopimelate epimerase activity"/>
    <property type="evidence" value="ECO:0007669"/>
    <property type="project" value="UniProtKB-UniRule"/>
</dbReference>
<comment type="catalytic activity">
    <reaction evidence="7 8">
        <text>(2S,6S)-2,6-diaminopimelate = meso-2,6-diaminopimelate</text>
        <dbReference type="Rhea" id="RHEA:15393"/>
        <dbReference type="ChEBI" id="CHEBI:57609"/>
        <dbReference type="ChEBI" id="CHEBI:57791"/>
        <dbReference type="EC" id="5.1.1.7"/>
    </reaction>
</comment>
<keyword evidence="8" id="KW-0963">Cytoplasm</keyword>
<evidence type="ECO:0000256" key="8">
    <source>
        <dbReference type="HAMAP-Rule" id="MF_00197"/>
    </source>
</evidence>
<gene>
    <name evidence="8" type="primary">dapF</name>
    <name evidence="10" type="ORF">ET996_03530</name>
</gene>
<dbReference type="InterPro" id="IPR018510">
    <property type="entry name" value="DAP_epimerase_AS"/>
</dbReference>
<dbReference type="SUPFAM" id="SSF54506">
    <property type="entry name" value="Diaminopimelate epimerase-like"/>
    <property type="match status" value="2"/>
</dbReference>
<dbReference type="GO" id="GO:0009089">
    <property type="term" value="P:lysine biosynthetic process via diaminopimelate"/>
    <property type="evidence" value="ECO:0007669"/>
    <property type="project" value="UniProtKB-UniRule"/>
</dbReference>
<evidence type="ECO:0000313" key="10">
    <source>
        <dbReference type="EMBL" id="TBT96043.1"/>
    </source>
</evidence>
<proteinExistence type="inferred from homology"/>
<sequence>MPVQLEFAKGHGTMNDFVVLSDPDGSFDPSPAQVRFLCDRRAGVGADGVLRAVPARFIEGWAGKPELWFMDYRNADGSLAEMCGNGVRVFLVFLKAAGLVPADVESVTIGTRAGVRIGTYLPAGGVRVWMGRPAVEEPAVEVSVGSHTWRARAVDVGNPHAVSVVDADRLRSLDLTRMPAWSPSDAFANGVNLEFITPVGANELRMRVFERGVGETFSCGTGTVAAASAFAADHGETEAEYVVHVPGGSVRVELAGGDAYLSGPAEIVYHGTIVVPEEEHRG</sequence>
<dbReference type="PANTHER" id="PTHR31689:SF0">
    <property type="entry name" value="DIAMINOPIMELATE EPIMERASE"/>
    <property type="match status" value="1"/>
</dbReference>
<feature type="active site" description="Proton acceptor" evidence="8">
    <location>
        <position position="219"/>
    </location>
</feature>
<feature type="binding site" evidence="8">
    <location>
        <position position="158"/>
    </location>
    <ligand>
        <name>substrate</name>
    </ligand>
</feature>
<evidence type="ECO:0000256" key="3">
    <source>
        <dbReference type="ARBA" id="ARBA00013080"/>
    </source>
</evidence>
<protein>
    <recommendedName>
        <fullName evidence="3 8">Diaminopimelate epimerase</fullName>
        <shortName evidence="8">DAP epimerase</shortName>
        <ecNumber evidence="3 8">5.1.1.7</ecNumber>
    </recommendedName>
    <alternativeName>
        <fullName evidence="8">PLP-independent amino acid racemase</fullName>
    </alternativeName>
</protein>
<feature type="active site" evidence="9">
    <location>
        <position position="83"/>
    </location>
</feature>
<reference evidence="10 11" key="1">
    <citation type="submission" date="2019-01" db="EMBL/GenBank/DDBJ databases">
        <title>Lactibacter flavus gen. nov., sp. nov., a novel bacterium of the family Propionibacteriaceae isolated from raw milk and dairy products.</title>
        <authorList>
            <person name="Huptas C."/>
            <person name="Wenning M."/>
            <person name="Breitenwieser F."/>
            <person name="Doll E."/>
            <person name="Von Neubeck M."/>
            <person name="Busse H.-J."/>
            <person name="Scherer S."/>
        </authorList>
    </citation>
    <scope>NUCLEOTIDE SEQUENCE [LARGE SCALE GENOMIC DNA]</scope>
    <source>
        <strain evidence="10 11">DSM 22130</strain>
    </source>
</reference>
<comment type="subunit">
    <text evidence="8">Homodimer.</text>
</comment>
<keyword evidence="5 8" id="KW-0457">Lysine biosynthesis</keyword>
<dbReference type="PANTHER" id="PTHR31689">
    <property type="entry name" value="DIAMINOPIMELATE EPIMERASE, CHLOROPLASTIC"/>
    <property type="match status" value="1"/>
</dbReference>
<keyword evidence="4 8" id="KW-0028">Amino-acid biosynthesis</keyword>
<evidence type="ECO:0000256" key="2">
    <source>
        <dbReference type="ARBA" id="ARBA00010219"/>
    </source>
</evidence>
<comment type="subcellular location">
    <subcellularLocation>
        <location evidence="8">Cytoplasm</location>
    </subcellularLocation>
</comment>
<feature type="binding site" evidence="8">
    <location>
        <position position="15"/>
    </location>
    <ligand>
        <name>substrate</name>
    </ligand>
</feature>
<comment type="function">
    <text evidence="8">Catalyzes the stereoinversion of LL-2,6-diaminopimelate (L,L-DAP) to meso-diaminopimelate (meso-DAP), a precursor of L-lysine and an essential component of the bacterial peptidoglycan.</text>
</comment>
<comment type="caution">
    <text evidence="8">Lacks conserved residue(s) required for the propagation of feature annotation.</text>
</comment>
<feature type="site" description="Could be important to modulate the pK values of the two catalytic cysteine residues" evidence="8">
    <location>
        <position position="210"/>
    </location>
</feature>
<dbReference type="Proteomes" id="UP000291933">
    <property type="component" value="Unassembled WGS sequence"/>
</dbReference>
<feature type="active site" description="Proton donor" evidence="8">
    <location>
        <position position="83"/>
    </location>
</feature>
<dbReference type="OrthoDB" id="9805408at2"/>
<dbReference type="InterPro" id="IPR001653">
    <property type="entry name" value="DAP_epimerase_DapF"/>
</dbReference>
<dbReference type="AlphaFoldDB" id="A0A4Q9KNC2"/>
<dbReference type="GO" id="GO:0005829">
    <property type="term" value="C:cytosol"/>
    <property type="evidence" value="ECO:0007669"/>
    <property type="project" value="TreeGrafter"/>
</dbReference>
<feature type="binding site" evidence="8">
    <location>
        <begin position="220"/>
        <end position="221"/>
    </location>
    <ligand>
        <name>substrate</name>
    </ligand>
</feature>
<feature type="site" description="Could be important to modulate the pK values of the two catalytic cysteine residues" evidence="8">
    <location>
        <position position="160"/>
    </location>
</feature>
<dbReference type="UniPathway" id="UPA00034">
    <property type="reaction ID" value="UER00025"/>
</dbReference>
<evidence type="ECO:0000256" key="7">
    <source>
        <dbReference type="ARBA" id="ARBA00051712"/>
    </source>
</evidence>
<comment type="pathway">
    <text evidence="1 8">Amino-acid biosynthesis; L-lysine biosynthesis via DAP pathway; DL-2,6-diaminopimelate from LL-2,6-diaminopimelate: step 1/1.</text>
</comment>
<organism evidence="10 11">
    <name type="scientific">Propioniciclava tarda</name>
    <dbReference type="NCBI Taxonomy" id="433330"/>
    <lineage>
        <taxon>Bacteria</taxon>
        <taxon>Bacillati</taxon>
        <taxon>Actinomycetota</taxon>
        <taxon>Actinomycetes</taxon>
        <taxon>Propionibacteriales</taxon>
        <taxon>Propionibacteriaceae</taxon>
        <taxon>Propioniciclava</taxon>
    </lineage>
</organism>
<dbReference type="Gene3D" id="3.10.310.10">
    <property type="entry name" value="Diaminopimelate Epimerase, Chain A, domain 1"/>
    <property type="match status" value="2"/>
</dbReference>
<evidence type="ECO:0000313" key="11">
    <source>
        <dbReference type="Proteomes" id="UP000291933"/>
    </source>
</evidence>
<keyword evidence="6 8" id="KW-0413">Isomerase</keyword>
<feature type="binding site" evidence="8">
    <location>
        <begin position="210"/>
        <end position="211"/>
    </location>
    <ligand>
        <name>substrate</name>
    </ligand>
</feature>
<comment type="similarity">
    <text evidence="2 8">Belongs to the diaminopimelate epimerase family.</text>
</comment>
<feature type="binding site" evidence="8">
    <location>
        <position position="192"/>
    </location>
    <ligand>
        <name>substrate</name>
    </ligand>
</feature>
<dbReference type="RefSeq" id="WP_131171158.1">
    <property type="nucleotide sequence ID" value="NZ_FXTL01000002.1"/>
</dbReference>
<evidence type="ECO:0000256" key="4">
    <source>
        <dbReference type="ARBA" id="ARBA00022605"/>
    </source>
</evidence>
<keyword evidence="11" id="KW-1185">Reference proteome</keyword>
<feature type="binding site" evidence="8">
    <location>
        <begin position="84"/>
        <end position="85"/>
    </location>
    <ligand>
        <name>substrate</name>
    </ligand>
</feature>
<comment type="caution">
    <text evidence="10">The sequence shown here is derived from an EMBL/GenBank/DDBJ whole genome shotgun (WGS) entry which is preliminary data.</text>
</comment>
<feature type="binding site" evidence="8">
    <location>
        <position position="74"/>
    </location>
    <ligand>
        <name>substrate</name>
    </ligand>
</feature>
<dbReference type="PROSITE" id="PS01326">
    <property type="entry name" value="DAP_EPIMERASE"/>
    <property type="match status" value="1"/>
</dbReference>
<name>A0A4Q9KNC2_PROTD</name>
<evidence type="ECO:0000256" key="6">
    <source>
        <dbReference type="ARBA" id="ARBA00023235"/>
    </source>
</evidence>
<evidence type="ECO:0000256" key="5">
    <source>
        <dbReference type="ARBA" id="ARBA00023154"/>
    </source>
</evidence>
<dbReference type="EC" id="5.1.1.7" evidence="3 8"/>
<accession>A0A4Q9KNC2</accession>
<dbReference type="NCBIfam" id="TIGR00652">
    <property type="entry name" value="DapF"/>
    <property type="match status" value="1"/>
</dbReference>
<dbReference type="HAMAP" id="MF_00197">
    <property type="entry name" value="DAP_epimerase"/>
    <property type="match status" value="1"/>
</dbReference>
<evidence type="ECO:0000256" key="1">
    <source>
        <dbReference type="ARBA" id="ARBA00005196"/>
    </source>
</evidence>
<dbReference type="Pfam" id="PF01678">
    <property type="entry name" value="DAP_epimerase"/>
    <property type="match status" value="2"/>
</dbReference>
<dbReference type="EMBL" id="SDMR01000002">
    <property type="protein sequence ID" value="TBT96043.1"/>
    <property type="molecule type" value="Genomic_DNA"/>
</dbReference>
<evidence type="ECO:0000256" key="9">
    <source>
        <dbReference type="PROSITE-ProRule" id="PRU10125"/>
    </source>
</evidence>